<name>K1W899_MARBU</name>
<keyword evidence="2" id="KW-1133">Transmembrane helix</keyword>
<evidence type="ECO:0000256" key="1">
    <source>
        <dbReference type="SAM" id="MobiDB-lite"/>
    </source>
</evidence>
<sequence>MPLTPTPKANKILDLVDSRERRRQADLLTRPFDHPHRTPRHILRDFVRLVLPILFLALFLILATVVCIYTFVNRKTLPWSFVKGLGIAFAVVSAGWCIGKTYLYFLDKRRQDTAIHEFLAGERRKEDPGSELLDFMTPREVVCPLRFRRILPRAKRWVAWVWTKRPSGMKPKPVFSPERRIQRHDEYEERLREVWPGTWLRLAAERSARQVEHRRKTQQRNTVRWAPSSTREWSVSDEASIAARSSRSDQAKRRGISAALAPQMPSRLPKARTRKRGRKFEAGLSPIQECRQDSLGPISLEPRTLATPYDISGKPEYRLGTRLVLFSSPALHEKPTARGVNGLGISEQHSIFLDAPIGPEQNVAEARLPNADARKPIIPPPRSSSLRRKEVKVESTTSPSCSTRKCPLSFRFKDAYAAPARPDSPRPLRGSPPPLEISQETKPQPGLPSPATTLDDDAWYSSTESLLYEDEEEAAQPVAAAATSLRTSTPVLSVAPLSVSKVSLGYTPPPLPPPPPVTATPPLLARPRVEENQKRGIVKSKRMLTFSSSTTSSSTGNGERIITLEDCTGGQSGLGISCSVRRQTSTYQPRIHDEDEDDGEDDEHHSDKDDEGDWDSEDEDDDAALSPISETEEPTSRENHSTPYSGMAPQLPPLAPVEICLRWSGGRFGS</sequence>
<reference evidence="3 4" key="1">
    <citation type="journal article" date="2012" name="BMC Genomics">
        <title>Sequencing the genome of Marssonina brunnea reveals fungus-poplar co-evolution.</title>
        <authorList>
            <person name="Zhu S."/>
            <person name="Cao Y.-Z."/>
            <person name="Jiang C."/>
            <person name="Tan B.-Y."/>
            <person name="Wang Z."/>
            <person name="Feng S."/>
            <person name="Zhang L."/>
            <person name="Su X.-H."/>
            <person name="Brejova B."/>
            <person name="Vinar T."/>
            <person name="Xu M."/>
            <person name="Wang M.-X."/>
            <person name="Zhang S.-G."/>
            <person name="Huang M.-R."/>
            <person name="Wu R."/>
            <person name="Zhou Y."/>
        </authorList>
    </citation>
    <scope>NUCLEOTIDE SEQUENCE [LARGE SCALE GENOMIC DNA]</scope>
    <source>
        <strain evidence="3 4">MB_m1</strain>
    </source>
</reference>
<feature type="region of interest" description="Disordered" evidence="1">
    <location>
        <begin position="417"/>
        <end position="456"/>
    </location>
</feature>
<keyword evidence="2" id="KW-0472">Membrane</keyword>
<feature type="region of interest" description="Disordered" evidence="1">
    <location>
        <begin position="469"/>
        <end position="492"/>
    </location>
</feature>
<feature type="compositionally biased region" description="Polar residues" evidence="1">
    <location>
        <begin position="219"/>
        <end position="233"/>
    </location>
</feature>
<feature type="compositionally biased region" description="Pro residues" evidence="1">
    <location>
        <begin position="507"/>
        <end position="519"/>
    </location>
</feature>
<dbReference type="HOGENOM" id="CLU_409966_0_0_1"/>
<dbReference type="Proteomes" id="UP000006753">
    <property type="component" value="Unassembled WGS sequence"/>
</dbReference>
<evidence type="ECO:0000313" key="4">
    <source>
        <dbReference type="Proteomes" id="UP000006753"/>
    </source>
</evidence>
<evidence type="ECO:0000256" key="2">
    <source>
        <dbReference type="SAM" id="Phobius"/>
    </source>
</evidence>
<proteinExistence type="predicted"/>
<dbReference type="EMBL" id="JH921450">
    <property type="protein sequence ID" value="EKD13405.1"/>
    <property type="molecule type" value="Genomic_DNA"/>
</dbReference>
<keyword evidence="2" id="KW-0812">Transmembrane</keyword>
<feature type="transmembrane region" description="Helical" evidence="2">
    <location>
        <begin position="84"/>
        <end position="105"/>
    </location>
</feature>
<accession>K1W899</accession>
<feature type="transmembrane region" description="Helical" evidence="2">
    <location>
        <begin position="46"/>
        <end position="72"/>
    </location>
</feature>
<dbReference type="InParanoid" id="K1W899"/>
<gene>
    <name evidence="3" type="ORF">MBM_08488</name>
</gene>
<feature type="region of interest" description="Disordered" evidence="1">
    <location>
        <begin position="507"/>
        <end position="653"/>
    </location>
</feature>
<evidence type="ECO:0000313" key="3">
    <source>
        <dbReference type="EMBL" id="EKD13405.1"/>
    </source>
</evidence>
<dbReference type="AlphaFoldDB" id="K1W899"/>
<organism evidence="3 4">
    <name type="scientific">Marssonina brunnea f. sp. multigermtubi (strain MB_m1)</name>
    <name type="common">Marssonina leaf spot fungus</name>
    <dbReference type="NCBI Taxonomy" id="1072389"/>
    <lineage>
        <taxon>Eukaryota</taxon>
        <taxon>Fungi</taxon>
        <taxon>Dikarya</taxon>
        <taxon>Ascomycota</taxon>
        <taxon>Pezizomycotina</taxon>
        <taxon>Leotiomycetes</taxon>
        <taxon>Helotiales</taxon>
        <taxon>Drepanopezizaceae</taxon>
        <taxon>Drepanopeziza</taxon>
    </lineage>
</organism>
<protein>
    <submittedName>
        <fullName evidence="3">Uncharacterized protein</fullName>
    </submittedName>
</protein>
<feature type="region of interest" description="Disordered" evidence="1">
    <location>
        <begin position="367"/>
        <end position="404"/>
    </location>
</feature>
<feature type="region of interest" description="Disordered" evidence="1">
    <location>
        <begin position="208"/>
        <end position="276"/>
    </location>
</feature>
<feature type="compositionally biased region" description="Polar residues" evidence="1">
    <location>
        <begin position="394"/>
        <end position="403"/>
    </location>
</feature>
<keyword evidence="4" id="KW-1185">Reference proteome</keyword>
<feature type="compositionally biased region" description="Acidic residues" evidence="1">
    <location>
        <begin position="609"/>
        <end position="623"/>
    </location>
</feature>
<dbReference type="KEGG" id="mbe:MBM_08488"/>